<proteinExistence type="predicted"/>
<accession>A0AAE1HRW2</accession>
<dbReference type="Proteomes" id="UP001219518">
    <property type="component" value="Unassembled WGS sequence"/>
</dbReference>
<organism evidence="2 3">
    <name type="scientific">Frankliniella fusca</name>
    <dbReference type="NCBI Taxonomy" id="407009"/>
    <lineage>
        <taxon>Eukaryota</taxon>
        <taxon>Metazoa</taxon>
        <taxon>Ecdysozoa</taxon>
        <taxon>Arthropoda</taxon>
        <taxon>Hexapoda</taxon>
        <taxon>Insecta</taxon>
        <taxon>Pterygota</taxon>
        <taxon>Neoptera</taxon>
        <taxon>Paraneoptera</taxon>
        <taxon>Thysanoptera</taxon>
        <taxon>Terebrantia</taxon>
        <taxon>Thripoidea</taxon>
        <taxon>Thripidae</taxon>
        <taxon>Frankliniella</taxon>
    </lineage>
</organism>
<name>A0AAE1HRW2_9NEOP</name>
<gene>
    <name evidence="2" type="ORF">KUF71_014559</name>
</gene>
<dbReference type="AlphaFoldDB" id="A0AAE1HRW2"/>
<feature type="domain" description="MULE transposase" evidence="1">
    <location>
        <begin position="202"/>
        <end position="296"/>
    </location>
</feature>
<dbReference type="Pfam" id="PF10551">
    <property type="entry name" value="MULE"/>
    <property type="match status" value="1"/>
</dbReference>
<feature type="non-terminal residue" evidence="2">
    <location>
        <position position="1"/>
    </location>
</feature>
<evidence type="ECO:0000313" key="2">
    <source>
        <dbReference type="EMBL" id="KAK3926312.1"/>
    </source>
</evidence>
<dbReference type="PANTHER" id="PTHR47160:SF10">
    <property type="entry name" value="MULE TRANSPOSASE DOMAIN-CONTAINING PROTEIN"/>
    <property type="match status" value="1"/>
</dbReference>
<reference evidence="2" key="2">
    <citation type="journal article" date="2023" name="BMC Genomics">
        <title>Pest status, molecular evolution, and epigenetic factors derived from the genome assembly of Frankliniella fusca, a thysanopteran phytovirus vector.</title>
        <authorList>
            <person name="Catto M.A."/>
            <person name="Labadie P.E."/>
            <person name="Jacobson A.L."/>
            <person name="Kennedy G.G."/>
            <person name="Srinivasan R."/>
            <person name="Hunt B.G."/>
        </authorList>
    </citation>
    <scope>NUCLEOTIDE SEQUENCE</scope>
    <source>
        <strain evidence="2">PL_HMW_Pooled</strain>
    </source>
</reference>
<comment type="caution">
    <text evidence="2">The sequence shown here is derived from an EMBL/GenBank/DDBJ whole genome shotgun (WGS) entry which is preliminary data.</text>
</comment>
<dbReference type="InterPro" id="IPR018289">
    <property type="entry name" value="MULE_transposase_dom"/>
</dbReference>
<reference evidence="2" key="1">
    <citation type="submission" date="2021-07" db="EMBL/GenBank/DDBJ databases">
        <authorList>
            <person name="Catto M.A."/>
            <person name="Jacobson A."/>
            <person name="Kennedy G."/>
            <person name="Labadie P."/>
            <person name="Hunt B.G."/>
            <person name="Srinivasan R."/>
        </authorList>
    </citation>
    <scope>NUCLEOTIDE SEQUENCE</scope>
    <source>
        <strain evidence="2">PL_HMW_Pooled</strain>
        <tissue evidence="2">Head</tissue>
    </source>
</reference>
<keyword evidence="3" id="KW-1185">Reference proteome</keyword>
<evidence type="ECO:0000259" key="1">
    <source>
        <dbReference type="Pfam" id="PF10551"/>
    </source>
</evidence>
<dbReference type="Gene3D" id="2.20.25.240">
    <property type="match status" value="1"/>
</dbReference>
<protein>
    <submittedName>
        <fullName evidence="2">Alpha-galactosidase A</fullName>
    </submittedName>
</protein>
<dbReference type="EMBL" id="JAHWGI010001249">
    <property type="protein sequence ID" value="KAK3926312.1"/>
    <property type="molecule type" value="Genomic_DNA"/>
</dbReference>
<dbReference type="PANTHER" id="PTHR47160">
    <property type="entry name" value="PUTATIVE-RELATED"/>
    <property type="match status" value="1"/>
</dbReference>
<sequence>CLVLLCDAVCLMREKGFKAGSYFYHDGTDFAYHFNTHSQTSIYFKCVFYDAGCHGRAILKLGGNFRHSKAHNHPPDPFFVQERQFRTSLLAKVRESKWVKFKDILELERFNKRYHPKVSSRMTLRRLRTTMQNERTKSHPKIPQTLEKLTDILVDPQYRWLTASVDKRDNIYAGSVNAVDGTHCVLFMSERMLDFCGRITLIQSDGTFKSRPAVPASAQVFSLVTTWKNFIIPIGWVLMGRRSRPAYDAVLELLKTLNPEICPSYVITDFEIAQQEAWKTAFPGCKVQGCLFHLSQAFIKKARKLGLAKYWKMIPEVLNYIRRCTAISLLPKNLFTRALDLLQHNVRQECIEAAYLLHPFFQYVRTKWINRRSRRDYMSFWRCEHRTNNACESHHTVLRHKMGAHHPNIFEFMDRLTEMEQTAYYDVGLLAEGNLPGRTRRYKSVLTDRRLNGLNRDIVGLRLLRNRNETILRFLVRAAELNVGLFNRLTEARQRRRQQQQY</sequence>
<evidence type="ECO:0000313" key="3">
    <source>
        <dbReference type="Proteomes" id="UP001219518"/>
    </source>
</evidence>